<dbReference type="Gene3D" id="3.40.190.10">
    <property type="entry name" value="Periplasmic binding protein-like II"/>
    <property type="match status" value="1"/>
</dbReference>
<keyword evidence="7 14" id="KW-0675">Receptor</keyword>
<evidence type="ECO:0000256" key="12">
    <source>
        <dbReference type="SAM" id="SignalP"/>
    </source>
</evidence>
<evidence type="ECO:0000256" key="6">
    <source>
        <dbReference type="ARBA" id="ARBA00023136"/>
    </source>
</evidence>
<evidence type="ECO:0000256" key="2">
    <source>
        <dbReference type="ARBA" id="ARBA00022448"/>
    </source>
</evidence>
<accession>A0A061DGY2</accession>
<evidence type="ECO:0000256" key="8">
    <source>
        <dbReference type="ARBA" id="ARBA00023180"/>
    </source>
</evidence>
<evidence type="ECO:0000256" key="1">
    <source>
        <dbReference type="ARBA" id="ARBA00004141"/>
    </source>
</evidence>
<dbReference type="GO" id="GO:0038023">
    <property type="term" value="F:signaling receptor activity"/>
    <property type="evidence" value="ECO:0000318"/>
    <property type="project" value="GO_Central"/>
</dbReference>
<proteinExistence type="predicted"/>
<comment type="subcellular location">
    <subcellularLocation>
        <location evidence="1">Membrane</location>
        <topology evidence="1">Multi-pass membrane protein</topology>
    </subcellularLocation>
</comment>
<keyword evidence="10" id="KW-0407">Ion channel</keyword>
<dbReference type="Gramene" id="EOX91412">
    <property type="protein sequence ID" value="EOX91412"/>
    <property type="gene ID" value="TCM_000617"/>
</dbReference>
<dbReference type="FunFam" id="1.10.287.70:FF:000172">
    <property type="entry name" value="Glutamate receptor"/>
    <property type="match status" value="1"/>
</dbReference>
<evidence type="ECO:0000256" key="5">
    <source>
        <dbReference type="ARBA" id="ARBA00023065"/>
    </source>
</evidence>
<keyword evidence="3 11" id="KW-0812">Transmembrane</keyword>
<dbReference type="GO" id="GO:0015276">
    <property type="term" value="F:ligand-gated monoatomic ion channel activity"/>
    <property type="evidence" value="ECO:0000318"/>
    <property type="project" value="GO_Central"/>
</dbReference>
<keyword evidence="6 11" id="KW-0472">Membrane</keyword>
<dbReference type="eggNOG" id="KOG1052">
    <property type="taxonomic scope" value="Eukaryota"/>
</dbReference>
<evidence type="ECO:0000256" key="4">
    <source>
        <dbReference type="ARBA" id="ARBA00022989"/>
    </source>
</evidence>
<evidence type="ECO:0000313" key="14">
    <source>
        <dbReference type="EMBL" id="EOX91412.1"/>
    </source>
</evidence>
<dbReference type="Gene3D" id="1.10.287.70">
    <property type="match status" value="1"/>
</dbReference>
<dbReference type="GO" id="GO:0005886">
    <property type="term" value="C:plasma membrane"/>
    <property type="evidence" value="ECO:0000318"/>
    <property type="project" value="GO_Central"/>
</dbReference>
<dbReference type="InterPro" id="IPR015683">
    <property type="entry name" value="Ionotropic_Glu_rcpt"/>
</dbReference>
<dbReference type="SUPFAM" id="SSF53850">
    <property type="entry name" value="Periplasmic binding protein-like II"/>
    <property type="match status" value="1"/>
</dbReference>
<dbReference type="OMA" id="GHESIFW"/>
<keyword evidence="4 11" id="KW-1133">Transmembrane helix</keyword>
<keyword evidence="8" id="KW-0325">Glycoprotein</keyword>
<feature type="transmembrane region" description="Helical" evidence="11">
    <location>
        <begin position="476"/>
        <end position="495"/>
    </location>
</feature>
<evidence type="ECO:0000256" key="3">
    <source>
        <dbReference type="ARBA" id="ARBA00022692"/>
    </source>
</evidence>
<keyword evidence="2" id="KW-0813">Transport</keyword>
<reference evidence="14 15" key="1">
    <citation type="journal article" date="2013" name="Genome Biol.">
        <title>The genome sequence of the most widely cultivated cacao type and its use to identify candidate genes regulating pod color.</title>
        <authorList>
            <person name="Motamayor J.C."/>
            <person name="Mockaitis K."/>
            <person name="Schmutz J."/>
            <person name="Haiminen N."/>
            <person name="Iii D.L."/>
            <person name="Cornejo O."/>
            <person name="Findley S.D."/>
            <person name="Zheng P."/>
            <person name="Utro F."/>
            <person name="Royaert S."/>
            <person name="Saski C."/>
            <person name="Jenkins J."/>
            <person name="Podicheti R."/>
            <person name="Zhao M."/>
            <person name="Scheffler B.E."/>
            <person name="Stack J.C."/>
            <person name="Feltus F.A."/>
            <person name="Mustiga G.M."/>
            <person name="Amores F."/>
            <person name="Phillips W."/>
            <person name="Marelli J.P."/>
            <person name="May G.D."/>
            <person name="Shapiro H."/>
            <person name="Ma J."/>
            <person name="Bustamante C.D."/>
            <person name="Schnell R.J."/>
            <person name="Main D."/>
            <person name="Gilbert D."/>
            <person name="Parida L."/>
            <person name="Kuhn D.N."/>
        </authorList>
    </citation>
    <scope>NUCLEOTIDE SEQUENCE [LARGE SCALE GENOMIC DNA]</scope>
    <source>
        <strain evidence="15">cv. Matina 1-6</strain>
    </source>
</reference>
<keyword evidence="15" id="KW-1185">Reference proteome</keyword>
<sequence length="720" mass="80690">MDNNFVCALGRSFAVVLVVKFFGSVGSRDQSDRGKKVSRQMGKAGQVFCSISTRPNYMVLMFHHLHGGSTLEELARTDGKEKATKCTCWNSRDADQIQLRFHHAQGKFTPIDLDASYQSYVAIRNQSSLDLPILCTVTNHEDALSAEINKVTRRTRATILCALPAKAKSTMENESSTSYMSRYMYDITRGLANLIGNYDCFKSGRTVYKDLGNGVRRKSTRNPTVKVYYFSQRFLDEKYFFQKTLSYCGDRISDLNISTFNMNSPATQNAGAIIQMAATLSFSTARPLQYFSELTVAVPVTSVPWQFANTVHDQNHKETQITGFWIDIFEAAVTMMPINTTYKLVPFYGSDDQLLKEVARKTFDAAVGLTVITAYRSQVVEFSYPSFEVGPVVVMKKDFELNQVFSIMSPFTDDMWLTLALMTIFTAFVIWLVEHRTGNESGGNLPARKVGAIFWFSFATLFYGGHRESPRNSLTYFVLAPWLFLILVVTSTYTASFTSMITGSETESSSLDIENLKITNAIIGCDGDSIIFRYIVEVFGFQRKNIKNIAQSSIDDYAKALSSGKIKAALLLTPYADVFLAKYCKGFSVWNPIRNLHGSTVVFPQGSPFVEEMSVAMSRLLESGKFKQMQEEMLSSSDCSGSTIDGTIKRGIGPGPFSGLFILSGGTSALAMFITVIPLMKRRWESCIQRMLIGRGLWVWLTTLFSQTLRRNELEIQYQG</sequence>
<protein>
    <submittedName>
        <fullName evidence="14">Glutamate receptor 2 plant</fullName>
    </submittedName>
</protein>
<feature type="signal peptide" evidence="12">
    <location>
        <begin position="1"/>
        <end position="27"/>
    </location>
</feature>
<dbReference type="SMART" id="SM00079">
    <property type="entry name" value="PBPe"/>
    <property type="match status" value="1"/>
</dbReference>
<keyword evidence="9" id="KW-1071">Ligand-gated ion channel</keyword>
<evidence type="ECO:0000256" key="11">
    <source>
        <dbReference type="SAM" id="Phobius"/>
    </source>
</evidence>
<evidence type="ECO:0000256" key="7">
    <source>
        <dbReference type="ARBA" id="ARBA00023170"/>
    </source>
</evidence>
<feature type="domain" description="Ionotropic glutamate receptor C-terminal" evidence="13">
    <location>
        <begin position="293"/>
        <end position="636"/>
    </location>
</feature>
<evidence type="ECO:0000256" key="10">
    <source>
        <dbReference type="ARBA" id="ARBA00023303"/>
    </source>
</evidence>
<dbReference type="AlphaFoldDB" id="A0A061DGY2"/>
<dbReference type="InterPro" id="IPR001320">
    <property type="entry name" value="Iontro_rcpt_C"/>
</dbReference>
<dbReference type="HOGENOM" id="CLU_410171_0_0_1"/>
<feature type="transmembrane region" description="Helical" evidence="11">
    <location>
        <begin position="659"/>
        <end position="680"/>
    </location>
</feature>
<name>A0A061DGY2_THECC</name>
<gene>
    <name evidence="14" type="ORF">TCM_000617</name>
</gene>
<feature type="transmembrane region" description="Helical" evidence="11">
    <location>
        <begin position="415"/>
        <end position="433"/>
    </location>
</feature>
<dbReference type="InParanoid" id="A0A061DGY2"/>
<evidence type="ECO:0000256" key="9">
    <source>
        <dbReference type="ARBA" id="ARBA00023286"/>
    </source>
</evidence>
<keyword evidence="5" id="KW-0406">Ion transport</keyword>
<dbReference type="PANTHER" id="PTHR18966">
    <property type="entry name" value="IONOTROPIC GLUTAMATE RECEPTOR"/>
    <property type="match status" value="1"/>
</dbReference>
<evidence type="ECO:0000313" key="15">
    <source>
        <dbReference type="Proteomes" id="UP000026915"/>
    </source>
</evidence>
<dbReference type="Pfam" id="PF00060">
    <property type="entry name" value="Lig_chan"/>
    <property type="match status" value="1"/>
</dbReference>
<feature type="chain" id="PRO_5001595852" evidence="12">
    <location>
        <begin position="28"/>
        <end position="720"/>
    </location>
</feature>
<dbReference type="Proteomes" id="UP000026915">
    <property type="component" value="Chromosome 1"/>
</dbReference>
<keyword evidence="12" id="KW-0732">Signal</keyword>
<organism evidence="14 15">
    <name type="scientific">Theobroma cacao</name>
    <name type="common">Cacao</name>
    <name type="synonym">Cocoa</name>
    <dbReference type="NCBI Taxonomy" id="3641"/>
    <lineage>
        <taxon>Eukaryota</taxon>
        <taxon>Viridiplantae</taxon>
        <taxon>Streptophyta</taxon>
        <taxon>Embryophyta</taxon>
        <taxon>Tracheophyta</taxon>
        <taxon>Spermatophyta</taxon>
        <taxon>Magnoliopsida</taxon>
        <taxon>eudicotyledons</taxon>
        <taxon>Gunneridae</taxon>
        <taxon>Pentapetalae</taxon>
        <taxon>rosids</taxon>
        <taxon>malvids</taxon>
        <taxon>Malvales</taxon>
        <taxon>Malvaceae</taxon>
        <taxon>Byttnerioideae</taxon>
        <taxon>Theobroma</taxon>
    </lineage>
</organism>
<dbReference type="EMBL" id="CM001879">
    <property type="protein sequence ID" value="EOX91412.1"/>
    <property type="molecule type" value="Genomic_DNA"/>
</dbReference>
<evidence type="ECO:0000259" key="13">
    <source>
        <dbReference type="SMART" id="SM00079"/>
    </source>
</evidence>
<feature type="transmembrane region" description="Helical" evidence="11">
    <location>
        <begin position="445"/>
        <end position="464"/>
    </location>
</feature>